<sequence length="349" mass="40743">MKRGQEKKKVEEEERKKVEEELKKKNDERKQVEEEKEKEKEKMVEEDDCEKEQEKSLRETEISLPIVETKFERMAKKAKKKTKQVKSSLFKIKVMAVNAIRPSMVNLFYRGYINTEEHYAEVKGKRINFGPSTINVIYGLKNNGLGHGIFKNPKDRNLQEALEKAKWSGTKWDQIPTYMYQLFPHNLTTEASVWLVFIKKNIMPTHHDNIISMERIMLLYYIIMEILVNVGEIICEHLTAGVKHPREAQQFSRLIKQLLKRQGEEEALGLKKAKIPKARDSKEIFPPALLRSLTKKKLPSPDTSNHNIFHETFSDRATLLDDATRESEEGKKEKEVLKETVDDPPLVQI</sequence>
<evidence type="ECO:0000313" key="3">
    <source>
        <dbReference type="EMBL" id="KAA0047856.1"/>
    </source>
</evidence>
<feature type="region of interest" description="Disordered" evidence="1">
    <location>
        <begin position="1"/>
        <end position="55"/>
    </location>
</feature>
<feature type="domain" description="Putative plant transposon protein" evidence="2">
    <location>
        <begin position="100"/>
        <end position="263"/>
    </location>
</feature>
<organism evidence="3 4">
    <name type="scientific">Cucumis melo var. makuwa</name>
    <name type="common">Oriental melon</name>
    <dbReference type="NCBI Taxonomy" id="1194695"/>
    <lineage>
        <taxon>Eukaryota</taxon>
        <taxon>Viridiplantae</taxon>
        <taxon>Streptophyta</taxon>
        <taxon>Embryophyta</taxon>
        <taxon>Tracheophyta</taxon>
        <taxon>Spermatophyta</taxon>
        <taxon>Magnoliopsida</taxon>
        <taxon>eudicotyledons</taxon>
        <taxon>Gunneridae</taxon>
        <taxon>Pentapetalae</taxon>
        <taxon>rosids</taxon>
        <taxon>fabids</taxon>
        <taxon>Cucurbitales</taxon>
        <taxon>Cucurbitaceae</taxon>
        <taxon>Benincaseae</taxon>
        <taxon>Cucumis</taxon>
    </lineage>
</organism>
<evidence type="ECO:0000313" key="4">
    <source>
        <dbReference type="Proteomes" id="UP000321393"/>
    </source>
</evidence>
<dbReference type="EMBL" id="SSTE01013041">
    <property type="protein sequence ID" value="KAA0047856.1"/>
    <property type="molecule type" value="Genomic_DNA"/>
</dbReference>
<comment type="caution">
    <text evidence="3">The sequence shown here is derived from an EMBL/GenBank/DDBJ whole genome shotgun (WGS) entry which is preliminary data.</text>
</comment>
<dbReference type="Pfam" id="PF20167">
    <property type="entry name" value="Transposase_32"/>
    <property type="match status" value="1"/>
</dbReference>
<name>A0A5A7U0U4_CUCMM</name>
<evidence type="ECO:0000259" key="2">
    <source>
        <dbReference type="Pfam" id="PF20167"/>
    </source>
</evidence>
<proteinExistence type="predicted"/>
<dbReference type="Proteomes" id="UP000321393">
    <property type="component" value="Unassembled WGS sequence"/>
</dbReference>
<gene>
    <name evidence="3" type="ORF">E6C27_scaffold133G001210</name>
</gene>
<accession>A0A5A7U0U4</accession>
<reference evidence="3 4" key="1">
    <citation type="submission" date="2019-08" db="EMBL/GenBank/DDBJ databases">
        <title>Draft genome sequences of two oriental melons (Cucumis melo L. var makuwa).</title>
        <authorList>
            <person name="Kwon S.-Y."/>
        </authorList>
    </citation>
    <scope>NUCLEOTIDE SEQUENCE [LARGE SCALE GENOMIC DNA]</scope>
    <source>
        <strain evidence="4">cv. SW 3</strain>
        <tissue evidence="3">Leaf</tissue>
    </source>
</reference>
<feature type="compositionally biased region" description="Basic and acidic residues" evidence="1">
    <location>
        <begin position="322"/>
        <end position="341"/>
    </location>
</feature>
<dbReference type="AlphaFoldDB" id="A0A5A7U0U4"/>
<evidence type="ECO:0000256" key="1">
    <source>
        <dbReference type="SAM" id="MobiDB-lite"/>
    </source>
</evidence>
<feature type="compositionally biased region" description="Basic and acidic residues" evidence="1">
    <location>
        <begin position="7"/>
        <end position="43"/>
    </location>
</feature>
<protein>
    <recommendedName>
        <fullName evidence="2">Putative plant transposon protein domain-containing protein</fullName>
    </recommendedName>
</protein>
<feature type="region of interest" description="Disordered" evidence="1">
    <location>
        <begin position="322"/>
        <end position="349"/>
    </location>
</feature>
<dbReference type="InterPro" id="IPR046796">
    <property type="entry name" value="Transposase_32_dom"/>
</dbReference>